<sequence>MASEREDLRGFGETARGLVGATVGADGLLERVRITPRALRLNSQELEEQVLAAVRAAQQDRLARAGEPADDLPPALAPETMTKRLDEFEAEALGRFSRMNASLDELLRRLEER</sequence>
<dbReference type="SUPFAM" id="SSF82607">
    <property type="entry name" value="YbaB-like"/>
    <property type="match status" value="1"/>
</dbReference>
<comment type="caution">
    <text evidence="1">The sequence shown here is derived from an EMBL/GenBank/DDBJ whole genome shotgun (WGS) entry which is preliminary data.</text>
</comment>
<evidence type="ECO:0000313" key="1">
    <source>
        <dbReference type="EMBL" id="MFC4013941.1"/>
    </source>
</evidence>
<dbReference type="Proteomes" id="UP001595851">
    <property type="component" value="Unassembled WGS sequence"/>
</dbReference>
<dbReference type="InterPro" id="IPR036894">
    <property type="entry name" value="YbaB-like_sf"/>
</dbReference>
<dbReference type="RefSeq" id="WP_379533795.1">
    <property type="nucleotide sequence ID" value="NZ_JBHSBI010000031.1"/>
</dbReference>
<reference evidence="2" key="1">
    <citation type="journal article" date="2019" name="Int. J. Syst. Evol. Microbiol.">
        <title>The Global Catalogue of Microorganisms (GCM) 10K type strain sequencing project: providing services to taxonomists for standard genome sequencing and annotation.</title>
        <authorList>
            <consortium name="The Broad Institute Genomics Platform"/>
            <consortium name="The Broad Institute Genome Sequencing Center for Infectious Disease"/>
            <person name="Wu L."/>
            <person name="Ma J."/>
        </authorList>
    </citation>
    <scope>NUCLEOTIDE SEQUENCE [LARGE SCALE GENOMIC DNA]</scope>
    <source>
        <strain evidence="2">TBRC 1276</strain>
    </source>
</reference>
<accession>A0ABV8GJ11</accession>
<protein>
    <submittedName>
        <fullName evidence="1">YbaB/EbfC family nucleoid-associated protein</fullName>
    </submittedName>
</protein>
<name>A0ABV8GJ11_9ACTN</name>
<gene>
    <name evidence="1" type="ORF">ACFOY2_42420</name>
</gene>
<evidence type="ECO:0000313" key="2">
    <source>
        <dbReference type="Proteomes" id="UP001595851"/>
    </source>
</evidence>
<proteinExistence type="predicted"/>
<dbReference type="Pfam" id="PF02575">
    <property type="entry name" value="YbaB_DNA_bd"/>
    <property type="match status" value="1"/>
</dbReference>
<dbReference type="Gene3D" id="3.30.1310.10">
    <property type="entry name" value="Nucleoid-associated protein YbaB-like domain"/>
    <property type="match status" value="1"/>
</dbReference>
<dbReference type="InterPro" id="IPR004401">
    <property type="entry name" value="YbaB/EbfC"/>
</dbReference>
<keyword evidence="2" id="KW-1185">Reference proteome</keyword>
<organism evidence="1 2">
    <name type="scientific">Nonomuraea purpurea</name>
    <dbReference type="NCBI Taxonomy" id="1849276"/>
    <lineage>
        <taxon>Bacteria</taxon>
        <taxon>Bacillati</taxon>
        <taxon>Actinomycetota</taxon>
        <taxon>Actinomycetes</taxon>
        <taxon>Streptosporangiales</taxon>
        <taxon>Streptosporangiaceae</taxon>
        <taxon>Nonomuraea</taxon>
    </lineage>
</organism>
<dbReference type="EMBL" id="JBHSBI010000031">
    <property type="protein sequence ID" value="MFC4013941.1"/>
    <property type="molecule type" value="Genomic_DNA"/>
</dbReference>